<proteinExistence type="predicted"/>
<feature type="region of interest" description="Disordered" evidence="1">
    <location>
        <begin position="1"/>
        <end position="38"/>
    </location>
</feature>
<feature type="compositionally biased region" description="Low complexity" evidence="1">
    <location>
        <begin position="1"/>
        <end position="12"/>
    </location>
</feature>
<accession>A0AAV1HDD1</accession>
<organism evidence="2 3">
    <name type="scientific">Xyrichtys novacula</name>
    <name type="common">Pearly razorfish</name>
    <name type="synonym">Hemipteronotus novacula</name>
    <dbReference type="NCBI Taxonomy" id="13765"/>
    <lineage>
        <taxon>Eukaryota</taxon>
        <taxon>Metazoa</taxon>
        <taxon>Chordata</taxon>
        <taxon>Craniata</taxon>
        <taxon>Vertebrata</taxon>
        <taxon>Euteleostomi</taxon>
        <taxon>Actinopterygii</taxon>
        <taxon>Neopterygii</taxon>
        <taxon>Teleostei</taxon>
        <taxon>Neoteleostei</taxon>
        <taxon>Acanthomorphata</taxon>
        <taxon>Eupercaria</taxon>
        <taxon>Labriformes</taxon>
        <taxon>Labridae</taxon>
        <taxon>Xyrichtys</taxon>
    </lineage>
</organism>
<keyword evidence="3" id="KW-1185">Reference proteome</keyword>
<evidence type="ECO:0000256" key="1">
    <source>
        <dbReference type="SAM" id="MobiDB-lite"/>
    </source>
</evidence>
<protein>
    <submittedName>
        <fullName evidence="2">Uncharacterized protein</fullName>
    </submittedName>
</protein>
<gene>
    <name evidence="2" type="ORF">XNOV1_A004455</name>
</gene>
<evidence type="ECO:0000313" key="2">
    <source>
        <dbReference type="EMBL" id="CAJ1083650.1"/>
    </source>
</evidence>
<dbReference type="Proteomes" id="UP001178508">
    <property type="component" value="Chromosome 21"/>
</dbReference>
<evidence type="ECO:0000313" key="3">
    <source>
        <dbReference type="Proteomes" id="UP001178508"/>
    </source>
</evidence>
<feature type="compositionally biased region" description="Pro residues" evidence="1">
    <location>
        <begin position="29"/>
        <end position="38"/>
    </location>
</feature>
<sequence>MQSRAGRGVMMGIRGGGGEGGGRVSAWTPPLPPPPPPPPPCLCQILLFAQLFNFTQTEQRGQISAAPSSVPRVMAEG</sequence>
<dbReference type="EMBL" id="OY660884">
    <property type="protein sequence ID" value="CAJ1083650.1"/>
    <property type="molecule type" value="Genomic_DNA"/>
</dbReference>
<name>A0AAV1HDD1_XYRNO</name>
<reference evidence="2" key="1">
    <citation type="submission" date="2023-08" db="EMBL/GenBank/DDBJ databases">
        <authorList>
            <person name="Alioto T."/>
            <person name="Alioto T."/>
            <person name="Gomez Garrido J."/>
        </authorList>
    </citation>
    <scope>NUCLEOTIDE SEQUENCE</scope>
</reference>
<dbReference type="AlphaFoldDB" id="A0AAV1HDD1"/>
<feature type="compositionally biased region" description="Gly residues" evidence="1">
    <location>
        <begin position="13"/>
        <end position="23"/>
    </location>
</feature>